<dbReference type="Proteomes" id="UP000285972">
    <property type="component" value="Unassembled WGS sequence"/>
</dbReference>
<evidence type="ECO:0000256" key="3">
    <source>
        <dbReference type="ARBA" id="ARBA00022813"/>
    </source>
</evidence>
<dbReference type="GeneID" id="70906492"/>
<proteinExistence type="predicted"/>
<organism evidence="8 9">
    <name type="scientific">Brenneria goodwinii</name>
    <dbReference type="NCBI Taxonomy" id="1109412"/>
    <lineage>
        <taxon>Bacteria</taxon>
        <taxon>Pseudomonadati</taxon>
        <taxon>Pseudomonadota</taxon>
        <taxon>Gammaproteobacteria</taxon>
        <taxon>Enterobacterales</taxon>
        <taxon>Pectobacteriaceae</taxon>
        <taxon>Brenneria</taxon>
    </lineage>
</organism>
<comment type="caution">
    <text evidence="8">The sequence shown here is derived from an EMBL/GenBank/DDBJ whole genome shotgun (WGS) entry which is preliminary data.</text>
</comment>
<evidence type="ECO:0000256" key="4">
    <source>
        <dbReference type="ARBA" id="ARBA00069124"/>
    </source>
</evidence>
<dbReference type="InterPro" id="IPR000246">
    <property type="entry name" value="Peptidase_T2"/>
</dbReference>
<dbReference type="InterPro" id="IPR029055">
    <property type="entry name" value="Ntn_hydrolases_N"/>
</dbReference>
<evidence type="ECO:0000256" key="2">
    <source>
        <dbReference type="ARBA" id="ARBA00022801"/>
    </source>
</evidence>
<evidence type="ECO:0000256" key="6">
    <source>
        <dbReference type="PIRSR" id="PIRSR600246-2"/>
    </source>
</evidence>
<evidence type="ECO:0000313" key="8">
    <source>
        <dbReference type="EMBL" id="RLM28444.1"/>
    </source>
</evidence>
<feature type="active site" description="Nucleophile" evidence="5">
    <location>
        <position position="189"/>
    </location>
</feature>
<dbReference type="KEGG" id="bgj:AWC36_06790"/>
<dbReference type="Gene3D" id="3.60.20.30">
    <property type="entry name" value="(Glycosyl)asparaginase"/>
    <property type="match status" value="1"/>
</dbReference>
<name>A0AAE8ERG4_9GAMM</name>
<dbReference type="GO" id="GO:0006508">
    <property type="term" value="P:proteolysis"/>
    <property type="evidence" value="ECO:0007669"/>
    <property type="project" value="UniProtKB-KW"/>
</dbReference>
<evidence type="ECO:0000256" key="5">
    <source>
        <dbReference type="PIRSR" id="PIRSR600246-1"/>
    </source>
</evidence>
<dbReference type="RefSeq" id="WP_095833997.1">
    <property type="nucleotide sequence ID" value="NZ_CP014137.1"/>
</dbReference>
<protein>
    <recommendedName>
        <fullName evidence="4">Isoaspartyl peptidase</fullName>
    </recommendedName>
</protein>
<dbReference type="SUPFAM" id="SSF56235">
    <property type="entry name" value="N-terminal nucleophile aminohydrolases (Ntn hydrolases)"/>
    <property type="match status" value="1"/>
</dbReference>
<dbReference type="GO" id="GO:0008233">
    <property type="term" value="F:peptidase activity"/>
    <property type="evidence" value="ECO:0007669"/>
    <property type="project" value="UniProtKB-KW"/>
</dbReference>
<keyword evidence="1" id="KW-0645">Protease</keyword>
<dbReference type="EMBL" id="MJLX01000006">
    <property type="protein sequence ID" value="RLM28444.1"/>
    <property type="molecule type" value="Genomic_DNA"/>
</dbReference>
<dbReference type="PANTHER" id="PTHR10188">
    <property type="entry name" value="L-ASPARAGINASE"/>
    <property type="match status" value="1"/>
</dbReference>
<dbReference type="CDD" id="cd04701">
    <property type="entry name" value="Asparaginase_2"/>
    <property type="match status" value="1"/>
</dbReference>
<dbReference type="GO" id="GO:0016811">
    <property type="term" value="F:hydrolase activity, acting on carbon-nitrogen (but not peptide) bonds, in linear amides"/>
    <property type="evidence" value="ECO:0007669"/>
    <property type="project" value="UniProtKB-ARBA"/>
</dbReference>
<keyword evidence="2" id="KW-0378">Hydrolase</keyword>
<reference evidence="8 9" key="1">
    <citation type="submission" date="2016-09" db="EMBL/GenBank/DDBJ databases">
        <authorList>
            <person name="Doonan J."/>
            <person name="Pachebat J.A."/>
            <person name="Golyshin P.N."/>
            <person name="Denman S."/>
            <person name="Mcdonald J.E."/>
        </authorList>
    </citation>
    <scope>NUCLEOTIDE SEQUENCE [LARGE SCALE GENOMIC DNA]</scope>
    <source>
        <strain evidence="8 9">FRB141</strain>
    </source>
</reference>
<sequence>MSKNAVLAIHGGAGTVNRSKITPQKEREYENALRDVLRVGQQALSDGASALDVVTQAVRQLEDCPLFNAGKGAVYTSVADHELDASIMDGESLQAGAVAQLRHVRNPIEAARALMASGQYVLLTGAGADAFARDAGLLMVEQSYYATPERLQQLHEVQKVGGMRLVLDHDGEDLVNTGEPIDTRTKFGTVGAVARDIRGNLAAANSTGGMTNKTPGRVGDSAVIGAGCYADNRSAAVATTGTGETFIRAVAAYDVCALMRYAGLTLEEATRRVIHESQIKLGGQGGLIAVDAEGNVALPFNTAGMYRGYVRIGEPLYVAIYR</sequence>
<accession>A0AAE8ERG4</accession>
<feature type="binding site" evidence="6">
    <location>
        <begin position="240"/>
        <end position="243"/>
    </location>
    <ligand>
        <name>substrate</name>
    </ligand>
</feature>
<evidence type="ECO:0000256" key="1">
    <source>
        <dbReference type="ARBA" id="ARBA00022670"/>
    </source>
</evidence>
<dbReference type="PANTHER" id="PTHR10188:SF6">
    <property type="entry name" value="N(4)-(BETA-N-ACETYLGLUCOSAMINYL)-L-ASPARAGINASE"/>
    <property type="match status" value="1"/>
</dbReference>
<evidence type="ECO:0000313" key="9">
    <source>
        <dbReference type="Proteomes" id="UP000285972"/>
    </source>
</evidence>
<keyword evidence="3" id="KW-0068">Autocatalytic cleavage</keyword>
<feature type="site" description="Cleavage; by autolysis" evidence="7">
    <location>
        <begin position="188"/>
        <end position="189"/>
    </location>
</feature>
<dbReference type="FunFam" id="3.60.20.30:FF:000001">
    <property type="entry name" value="Isoaspartyl peptidase/L-asparaginase"/>
    <property type="match status" value="1"/>
</dbReference>
<dbReference type="Pfam" id="PF01112">
    <property type="entry name" value="Asparaginase_2"/>
    <property type="match status" value="1"/>
</dbReference>
<feature type="binding site" evidence="6">
    <location>
        <begin position="217"/>
        <end position="220"/>
    </location>
    <ligand>
        <name>substrate</name>
    </ligand>
</feature>
<gene>
    <name evidence="8" type="ORF">BIY26_03715</name>
</gene>
<dbReference type="AlphaFoldDB" id="A0AAE8ERG4"/>
<evidence type="ECO:0000256" key="7">
    <source>
        <dbReference type="PIRSR" id="PIRSR600246-3"/>
    </source>
</evidence>